<dbReference type="EMBL" id="BAABDG010000007">
    <property type="protein sequence ID" value="GAA3906770.1"/>
    <property type="molecule type" value="Genomic_DNA"/>
</dbReference>
<accession>A0ABP7LSI1</accession>
<name>A0ABP7LSI1_9GAMM</name>
<protein>
    <submittedName>
        <fullName evidence="1">Uncharacterized protein</fullName>
    </submittedName>
</protein>
<proteinExistence type="predicted"/>
<evidence type="ECO:0000313" key="1">
    <source>
        <dbReference type="EMBL" id="GAA3906770.1"/>
    </source>
</evidence>
<comment type="caution">
    <text evidence="1">The sequence shown here is derived from an EMBL/GenBank/DDBJ whole genome shotgun (WGS) entry which is preliminary data.</text>
</comment>
<sequence length="78" mass="8901">MKIYKIIFFGESGNIDIKQKFASLVVRVTPKKLILVKESPRLGWYIEQQDNNGFTKWPKPALGFLTQQNSFALVGGTR</sequence>
<dbReference type="Proteomes" id="UP001499994">
    <property type="component" value="Unassembled WGS sequence"/>
</dbReference>
<keyword evidence="2" id="KW-1185">Reference proteome</keyword>
<organism evidence="1 2">
    <name type="scientific">Gibbsiella dentisursi</name>
    <dbReference type="NCBI Taxonomy" id="796890"/>
    <lineage>
        <taxon>Bacteria</taxon>
        <taxon>Pseudomonadati</taxon>
        <taxon>Pseudomonadota</taxon>
        <taxon>Gammaproteobacteria</taxon>
        <taxon>Enterobacterales</taxon>
        <taxon>Yersiniaceae</taxon>
        <taxon>Gibbsiella</taxon>
    </lineage>
</organism>
<evidence type="ECO:0000313" key="2">
    <source>
        <dbReference type="Proteomes" id="UP001499994"/>
    </source>
</evidence>
<gene>
    <name evidence="1" type="ORF">GCM10022405_35050</name>
</gene>
<dbReference type="RefSeq" id="WP_279023788.1">
    <property type="nucleotide sequence ID" value="NZ_BAABDG010000007.1"/>
</dbReference>
<reference evidence="2" key="1">
    <citation type="journal article" date="2019" name="Int. J. Syst. Evol. Microbiol.">
        <title>The Global Catalogue of Microorganisms (GCM) 10K type strain sequencing project: providing services to taxonomists for standard genome sequencing and annotation.</title>
        <authorList>
            <consortium name="The Broad Institute Genomics Platform"/>
            <consortium name="The Broad Institute Genome Sequencing Center for Infectious Disease"/>
            <person name="Wu L."/>
            <person name="Ma J."/>
        </authorList>
    </citation>
    <scope>NUCLEOTIDE SEQUENCE [LARGE SCALE GENOMIC DNA]</scope>
    <source>
        <strain evidence="2">JCM 17201</strain>
    </source>
</reference>